<feature type="region of interest" description="Disordered" evidence="1">
    <location>
        <begin position="130"/>
        <end position="179"/>
    </location>
</feature>
<feature type="chain" id="PRO_5045906582" description="LPXTG-motif cell wall anchor domain-containing protein" evidence="3">
    <location>
        <begin position="27"/>
        <end position="211"/>
    </location>
</feature>
<evidence type="ECO:0000256" key="2">
    <source>
        <dbReference type="SAM" id="Phobius"/>
    </source>
</evidence>
<feature type="region of interest" description="Disordered" evidence="1">
    <location>
        <begin position="36"/>
        <end position="59"/>
    </location>
</feature>
<keyword evidence="5" id="KW-1185">Reference proteome</keyword>
<feature type="signal peptide" evidence="3">
    <location>
        <begin position="1"/>
        <end position="26"/>
    </location>
</feature>
<dbReference type="RefSeq" id="WP_345473569.1">
    <property type="nucleotide sequence ID" value="NZ_BAABHF010000049.1"/>
</dbReference>
<organism evidence="4 5">
    <name type="scientific">Actinoallomurus oryzae</name>
    <dbReference type="NCBI Taxonomy" id="502180"/>
    <lineage>
        <taxon>Bacteria</taxon>
        <taxon>Bacillati</taxon>
        <taxon>Actinomycetota</taxon>
        <taxon>Actinomycetes</taxon>
        <taxon>Streptosporangiales</taxon>
        <taxon>Thermomonosporaceae</taxon>
        <taxon>Actinoallomurus</taxon>
    </lineage>
</organism>
<reference evidence="5" key="1">
    <citation type="journal article" date="2019" name="Int. J. Syst. Evol. Microbiol.">
        <title>The Global Catalogue of Microorganisms (GCM) 10K type strain sequencing project: providing services to taxonomists for standard genome sequencing and annotation.</title>
        <authorList>
            <consortium name="The Broad Institute Genomics Platform"/>
            <consortium name="The Broad Institute Genome Sequencing Center for Infectious Disease"/>
            <person name="Wu L."/>
            <person name="Ma J."/>
        </authorList>
    </citation>
    <scope>NUCLEOTIDE SEQUENCE [LARGE SCALE GENOMIC DNA]</scope>
    <source>
        <strain evidence="5">JCM 17933</strain>
    </source>
</reference>
<keyword evidence="3" id="KW-0732">Signal</keyword>
<feature type="compositionally biased region" description="Low complexity" evidence="1">
    <location>
        <begin position="146"/>
        <end position="173"/>
    </location>
</feature>
<gene>
    <name evidence="4" type="ORF">GCM10023191_083240</name>
</gene>
<accession>A0ABP8R009</accession>
<keyword evidence="2" id="KW-1133">Transmembrane helix</keyword>
<evidence type="ECO:0000313" key="5">
    <source>
        <dbReference type="Proteomes" id="UP001500503"/>
    </source>
</evidence>
<evidence type="ECO:0008006" key="6">
    <source>
        <dbReference type="Google" id="ProtNLM"/>
    </source>
</evidence>
<evidence type="ECO:0000313" key="4">
    <source>
        <dbReference type="EMBL" id="GAA4514564.1"/>
    </source>
</evidence>
<name>A0ABP8R009_9ACTN</name>
<dbReference type="Proteomes" id="UP001500503">
    <property type="component" value="Unassembled WGS sequence"/>
</dbReference>
<keyword evidence="2" id="KW-0812">Transmembrane</keyword>
<sequence>MNIARLGAAGGAAAIVALCMAGPAFATDTPGPVSGGVTKNAPASPVKPGGKEPTADVTPKSFYGGDTLTWTVENCAVVPTIVDVNHLFVTTNPFKPTGTEGSYAAKETTRKKLVDGKEYKVEVHCGRWTDTFTTKPHKRPKPTPTPTKSGTPTPTSSGTPTGLPSGAPQTGDGSSNGGGNTGLIAGGAAVVVVGLAGGTFLYTRRRSSAGA</sequence>
<feature type="transmembrane region" description="Helical" evidence="2">
    <location>
        <begin position="183"/>
        <end position="202"/>
    </location>
</feature>
<dbReference type="EMBL" id="BAABHF010000049">
    <property type="protein sequence ID" value="GAA4514564.1"/>
    <property type="molecule type" value="Genomic_DNA"/>
</dbReference>
<comment type="caution">
    <text evidence="4">The sequence shown here is derived from an EMBL/GenBank/DDBJ whole genome shotgun (WGS) entry which is preliminary data.</text>
</comment>
<proteinExistence type="predicted"/>
<evidence type="ECO:0000256" key="1">
    <source>
        <dbReference type="SAM" id="MobiDB-lite"/>
    </source>
</evidence>
<keyword evidence="2" id="KW-0472">Membrane</keyword>
<protein>
    <recommendedName>
        <fullName evidence="6">LPXTG-motif cell wall anchor domain-containing protein</fullName>
    </recommendedName>
</protein>
<evidence type="ECO:0000256" key="3">
    <source>
        <dbReference type="SAM" id="SignalP"/>
    </source>
</evidence>